<dbReference type="Proteomes" id="UP001155027">
    <property type="component" value="Unassembled WGS sequence"/>
</dbReference>
<comment type="caution">
    <text evidence="1">The sequence shown here is derived from an EMBL/GenBank/DDBJ whole genome shotgun (WGS) entry which is preliminary data.</text>
</comment>
<dbReference type="AlphaFoldDB" id="A0A9X2Q1J5"/>
<gene>
    <name evidence="1" type="ORF">GGP71_003253</name>
</gene>
<evidence type="ECO:0000313" key="2">
    <source>
        <dbReference type="Proteomes" id="UP001155027"/>
    </source>
</evidence>
<dbReference type="EMBL" id="JANUAU010000017">
    <property type="protein sequence ID" value="MCS3679302.1"/>
    <property type="molecule type" value="Genomic_DNA"/>
</dbReference>
<evidence type="ECO:0008006" key="3">
    <source>
        <dbReference type="Google" id="ProtNLM"/>
    </source>
</evidence>
<evidence type="ECO:0000313" key="1">
    <source>
        <dbReference type="EMBL" id="MCS3679302.1"/>
    </source>
</evidence>
<sequence>MLTAMLLPGNWDDRRAVRALALPIRGGADLGDQGYSGKETFDWPCGQAQTLRVMPSDEDREGLSAISQVRQRIESSFSSLWRRFADRVYSRSWRGLWTSLLVKILDCNMERAGIIATA</sequence>
<organism evidence="1 2">
    <name type="scientific">Salinibacter ruber</name>
    <dbReference type="NCBI Taxonomy" id="146919"/>
    <lineage>
        <taxon>Bacteria</taxon>
        <taxon>Pseudomonadati</taxon>
        <taxon>Rhodothermota</taxon>
        <taxon>Rhodothermia</taxon>
        <taxon>Rhodothermales</taxon>
        <taxon>Salinibacteraceae</taxon>
        <taxon>Salinibacter</taxon>
    </lineage>
</organism>
<proteinExistence type="predicted"/>
<accession>A0A9X2Q1J5</accession>
<reference evidence="1" key="1">
    <citation type="submission" date="2022-08" db="EMBL/GenBank/DDBJ databases">
        <title>Genomic Encyclopedia of Type Strains, Phase V (KMG-V): Genome sequencing to study the core and pangenomes of soil and plant-associated prokaryotes.</title>
        <authorList>
            <person name="Whitman W."/>
        </authorList>
    </citation>
    <scope>NUCLEOTIDE SEQUENCE</scope>
    <source>
        <strain evidence="1">0</strain>
    </source>
</reference>
<name>A0A9X2Q1J5_9BACT</name>
<protein>
    <recommendedName>
        <fullName evidence="3">Transposase</fullName>
    </recommendedName>
</protein>